<dbReference type="Proteomes" id="UP000622017">
    <property type="component" value="Unassembled WGS sequence"/>
</dbReference>
<dbReference type="GO" id="GO:0016787">
    <property type="term" value="F:hydrolase activity"/>
    <property type="evidence" value="ECO:0007669"/>
    <property type="project" value="UniProtKB-KW"/>
</dbReference>
<name>A0ABR7MF00_9BACT</name>
<proteinExistence type="predicted"/>
<evidence type="ECO:0000313" key="5">
    <source>
        <dbReference type="Proteomes" id="UP000622017"/>
    </source>
</evidence>
<dbReference type="SUPFAM" id="SSF53474">
    <property type="entry name" value="alpha/beta-Hydrolases"/>
    <property type="match status" value="1"/>
</dbReference>
<gene>
    <name evidence="4" type="ORF">H8B15_01855</name>
</gene>
<dbReference type="InterPro" id="IPR050300">
    <property type="entry name" value="GDXG_lipolytic_enzyme"/>
</dbReference>
<dbReference type="InterPro" id="IPR029058">
    <property type="entry name" value="AB_hydrolase_fold"/>
</dbReference>
<accession>A0ABR7MF00</accession>
<feature type="signal peptide" evidence="2">
    <location>
        <begin position="1"/>
        <end position="28"/>
    </location>
</feature>
<evidence type="ECO:0000256" key="2">
    <source>
        <dbReference type="SAM" id="SignalP"/>
    </source>
</evidence>
<dbReference type="Pfam" id="PF20434">
    <property type="entry name" value="BD-FAE"/>
    <property type="match status" value="1"/>
</dbReference>
<feature type="domain" description="BD-FAE-like" evidence="3">
    <location>
        <begin position="84"/>
        <end position="277"/>
    </location>
</feature>
<dbReference type="EMBL" id="JACSCY010000001">
    <property type="protein sequence ID" value="MBC6609647.1"/>
    <property type="molecule type" value="Genomic_DNA"/>
</dbReference>
<evidence type="ECO:0000313" key="4">
    <source>
        <dbReference type="EMBL" id="MBC6609647.1"/>
    </source>
</evidence>
<evidence type="ECO:0000256" key="1">
    <source>
        <dbReference type="ARBA" id="ARBA00022801"/>
    </source>
</evidence>
<feature type="chain" id="PRO_5046307502" evidence="2">
    <location>
        <begin position="29"/>
        <end position="338"/>
    </location>
</feature>
<dbReference type="PROSITE" id="PS51257">
    <property type="entry name" value="PROKAR_LIPOPROTEIN"/>
    <property type="match status" value="1"/>
</dbReference>
<evidence type="ECO:0000259" key="3">
    <source>
        <dbReference type="Pfam" id="PF20434"/>
    </source>
</evidence>
<keyword evidence="5" id="KW-1185">Reference proteome</keyword>
<reference evidence="4 5" key="1">
    <citation type="submission" date="2020-08" db="EMBL/GenBank/DDBJ databases">
        <title>Hymenobacter sp.</title>
        <authorList>
            <person name="Kim M.K."/>
        </authorList>
    </citation>
    <scope>NUCLEOTIDE SEQUENCE [LARGE SCALE GENOMIC DNA]</scope>
    <source>
        <strain evidence="4 5">BT507</strain>
    </source>
</reference>
<dbReference type="PANTHER" id="PTHR48081:SF13">
    <property type="entry name" value="ALPHA_BETA HYDROLASE"/>
    <property type="match status" value="1"/>
</dbReference>
<keyword evidence="2" id="KW-0732">Signal</keyword>
<keyword evidence="1 4" id="KW-0378">Hydrolase</keyword>
<dbReference type="InterPro" id="IPR049492">
    <property type="entry name" value="BD-FAE-like_dom"/>
</dbReference>
<dbReference type="Gene3D" id="3.40.50.1820">
    <property type="entry name" value="alpha/beta hydrolase"/>
    <property type="match status" value="1"/>
</dbReference>
<dbReference type="PANTHER" id="PTHR48081">
    <property type="entry name" value="AB HYDROLASE SUPERFAMILY PROTEIN C4A8.06C"/>
    <property type="match status" value="1"/>
</dbReference>
<comment type="caution">
    <text evidence="4">The sequence shown here is derived from an EMBL/GenBank/DDBJ whole genome shotgun (WGS) entry which is preliminary data.</text>
</comment>
<organism evidence="4 5">
    <name type="scientific">Hymenobacter citatus</name>
    <dbReference type="NCBI Taxonomy" id="2763506"/>
    <lineage>
        <taxon>Bacteria</taxon>
        <taxon>Pseudomonadati</taxon>
        <taxon>Bacteroidota</taxon>
        <taxon>Cytophagia</taxon>
        <taxon>Cytophagales</taxon>
        <taxon>Hymenobacteraceae</taxon>
        <taxon>Hymenobacter</taxon>
    </lineage>
</organism>
<sequence>MQLSFYRRCGWVLMPGLLVIASCYPSLAQTPTLARDTSFTVYSALAKARKADPTITLARPAVPATIRARMNVPYCTAGGRTLQLDVFYPKARRRGGYPAVLLIHGGGWRSGDRSQHVPMAQQLAARGFVAVTAEYRLSTEAPYPAAVLDLKAAVRWMRANARAYRINSKQIATWGFSAGGQLAALLGTTNEETRFDSLACNTRYSSQVQAIVDVDGILAFIHPESGEGDDRKSTSAATYWFGSPKTERPDLWRQASALTYVGPHTPPTLFLNSSVDRMHAGRDDMMQQLSQLNIYHEQHTFPDAPHPFPLFNPWFQPTLNYTVDFLNRVFGGSSKTNN</sequence>
<protein>
    <submittedName>
        <fullName evidence="4">Alpha/beta hydrolase</fullName>
    </submittedName>
</protein>